<evidence type="ECO:0000313" key="3">
    <source>
        <dbReference type="EMBL" id="SJZ75570.1"/>
    </source>
</evidence>
<name>A0A1T4N8F0_9ACTN</name>
<dbReference type="InterPro" id="IPR011251">
    <property type="entry name" value="Luciferase-like_dom"/>
</dbReference>
<reference evidence="3 4" key="1">
    <citation type="submission" date="2017-02" db="EMBL/GenBank/DDBJ databases">
        <authorList>
            <person name="Peterson S.W."/>
        </authorList>
    </citation>
    <scope>NUCLEOTIDE SEQUENCE [LARGE SCALE GENOMIC DNA]</scope>
    <source>
        <strain evidence="3 4">DSM 45154</strain>
    </source>
</reference>
<dbReference type="CDD" id="cd01097">
    <property type="entry name" value="Tetrahydromethanopterin_reductase"/>
    <property type="match status" value="1"/>
</dbReference>
<keyword evidence="3" id="KW-0503">Monooxygenase</keyword>
<dbReference type="AlphaFoldDB" id="A0A1T4N8F0"/>
<proteinExistence type="predicted"/>
<dbReference type="Pfam" id="PF00296">
    <property type="entry name" value="Bac_luciferase"/>
    <property type="match status" value="1"/>
</dbReference>
<sequence>MTEYSILAPVVPLRAEQLLPYAALVQWSAARRLWQGQATVSDPHQMFTAAAVAGFRVPVGTGVTLMPLRHPLEAALQAKSLAVTTGHPVVAGFGPGARVFQSSVLGRPYASPLQATREYATIVKGLVSGEVVNLAGEYFHCENGLPSLPSPPVEVGIGVLRPRMAELAGEIADVAITWLTPASYLRDTLMPALRAGAAKAGRPVPRVVAIVPLALSGEGRDGLTLALTSNMGHISLPHYVDMLRRSGIPIDPEDPLSGARALIKGDAFLFGDPATVAEGLDGFRAAGADEIVLNVSGVCRQYGAKTSLLELETVLTEVTR</sequence>
<evidence type="ECO:0000259" key="2">
    <source>
        <dbReference type="Pfam" id="PF00296"/>
    </source>
</evidence>
<dbReference type="SUPFAM" id="SSF51679">
    <property type="entry name" value="Bacterial luciferase-like"/>
    <property type="match status" value="1"/>
</dbReference>
<dbReference type="STRING" id="1122192.SAMN02745673_01331"/>
<dbReference type="GO" id="GO:0016705">
    <property type="term" value="F:oxidoreductase activity, acting on paired donors, with incorporation or reduction of molecular oxygen"/>
    <property type="evidence" value="ECO:0007669"/>
    <property type="project" value="InterPro"/>
</dbReference>
<dbReference type="Gene3D" id="3.20.20.30">
    <property type="entry name" value="Luciferase-like domain"/>
    <property type="match status" value="1"/>
</dbReference>
<dbReference type="PANTHER" id="PTHR43244:SF1">
    <property type="entry name" value="5,10-METHYLENETETRAHYDROMETHANOPTERIN REDUCTASE"/>
    <property type="match status" value="1"/>
</dbReference>
<accession>A0A1T4N8F0</accession>
<feature type="domain" description="Luciferase-like" evidence="2">
    <location>
        <begin position="21"/>
        <end position="290"/>
    </location>
</feature>
<organism evidence="3 4">
    <name type="scientific">Marinactinospora thermotolerans DSM 45154</name>
    <dbReference type="NCBI Taxonomy" id="1122192"/>
    <lineage>
        <taxon>Bacteria</taxon>
        <taxon>Bacillati</taxon>
        <taxon>Actinomycetota</taxon>
        <taxon>Actinomycetes</taxon>
        <taxon>Streptosporangiales</taxon>
        <taxon>Nocardiopsidaceae</taxon>
        <taxon>Marinactinospora</taxon>
    </lineage>
</organism>
<keyword evidence="1" id="KW-0560">Oxidoreductase</keyword>
<dbReference type="PANTHER" id="PTHR43244">
    <property type="match status" value="1"/>
</dbReference>
<dbReference type="EMBL" id="FUWS01000003">
    <property type="protein sequence ID" value="SJZ75570.1"/>
    <property type="molecule type" value="Genomic_DNA"/>
</dbReference>
<keyword evidence="4" id="KW-1185">Reference proteome</keyword>
<evidence type="ECO:0000313" key="4">
    <source>
        <dbReference type="Proteomes" id="UP000190637"/>
    </source>
</evidence>
<dbReference type="GO" id="GO:0004497">
    <property type="term" value="F:monooxygenase activity"/>
    <property type="evidence" value="ECO:0007669"/>
    <property type="project" value="UniProtKB-KW"/>
</dbReference>
<dbReference type="RefSeq" id="WP_078760727.1">
    <property type="nucleotide sequence ID" value="NZ_FUWS01000003.1"/>
</dbReference>
<dbReference type="InterPro" id="IPR036661">
    <property type="entry name" value="Luciferase-like_sf"/>
</dbReference>
<dbReference type="OrthoDB" id="3621573at2"/>
<evidence type="ECO:0000256" key="1">
    <source>
        <dbReference type="ARBA" id="ARBA00023002"/>
    </source>
</evidence>
<protein>
    <submittedName>
        <fullName evidence="3">Flavin-dependent oxidoreductase, luciferase family (Includes alkanesulfonate monooxygenase SsuD and methylene tetrahydromethanopterin reductase)</fullName>
    </submittedName>
</protein>
<gene>
    <name evidence="3" type="ORF">SAMN02745673_01331</name>
</gene>
<dbReference type="InterPro" id="IPR050564">
    <property type="entry name" value="F420-G6PD/mer"/>
</dbReference>
<dbReference type="Proteomes" id="UP000190637">
    <property type="component" value="Unassembled WGS sequence"/>
</dbReference>